<dbReference type="Proteomes" id="UP000299102">
    <property type="component" value="Unassembled WGS sequence"/>
</dbReference>
<dbReference type="AlphaFoldDB" id="A0A4C1YDT4"/>
<name>A0A4C1YDT4_EUMVA</name>
<evidence type="ECO:0000313" key="1">
    <source>
        <dbReference type="EMBL" id="GBP72505.1"/>
    </source>
</evidence>
<comment type="caution">
    <text evidence="1">The sequence shown here is derived from an EMBL/GenBank/DDBJ whole genome shotgun (WGS) entry which is preliminary data.</text>
</comment>
<evidence type="ECO:0000313" key="2">
    <source>
        <dbReference type="Proteomes" id="UP000299102"/>
    </source>
</evidence>
<gene>
    <name evidence="1" type="ORF">EVAR_47083_1</name>
</gene>
<proteinExistence type="predicted"/>
<organism evidence="1 2">
    <name type="scientific">Eumeta variegata</name>
    <name type="common">Bagworm moth</name>
    <name type="synonym">Eumeta japonica</name>
    <dbReference type="NCBI Taxonomy" id="151549"/>
    <lineage>
        <taxon>Eukaryota</taxon>
        <taxon>Metazoa</taxon>
        <taxon>Ecdysozoa</taxon>
        <taxon>Arthropoda</taxon>
        <taxon>Hexapoda</taxon>
        <taxon>Insecta</taxon>
        <taxon>Pterygota</taxon>
        <taxon>Neoptera</taxon>
        <taxon>Endopterygota</taxon>
        <taxon>Lepidoptera</taxon>
        <taxon>Glossata</taxon>
        <taxon>Ditrysia</taxon>
        <taxon>Tineoidea</taxon>
        <taxon>Psychidae</taxon>
        <taxon>Oiketicinae</taxon>
        <taxon>Eumeta</taxon>
    </lineage>
</organism>
<dbReference type="EMBL" id="BGZK01001148">
    <property type="protein sequence ID" value="GBP72505.1"/>
    <property type="molecule type" value="Genomic_DNA"/>
</dbReference>
<protein>
    <submittedName>
        <fullName evidence="1">Uncharacterized protein</fullName>
    </submittedName>
</protein>
<reference evidence="1 2" key="1">
    <citation type="journal article" date="2019" name="Commun. Biol.">
        <title>The bagworm genome reveals a unique fibroin gene that provides high tensile strength.</title>
        <authorList>
            <person name="Kono N."/>
            <person name="Nakamura H."/>
            <person name="Ohtoshi R."/>
            <person name="Tomita M."/>
            <person name="Numata K."/>
            <person name="Arakawa K."/>
        </authorList>
    </citation>
    <scope>NUCLEOTIDE SEQUENCE [LARGE SCALE GENOMIC DNA]</scope>
</reference>
<accession>A0A4C1YDT4</accession>
<sequence>MVTAAHGRSQSQRSHQCVADLLGGYEISKGGVIVLREGKKRSGPPKSAFGMGVKMSLPICSWTPRQVFKVI</sequence>
<keyword evidence="2" id="KW-1185">Reference proteome</keyword>